<dbReference type="GO" id="GO:0003677">
    <property type="term" value="F:DNA binding"/>
    <property type="evidence" value="ECO:0007669"/>
    <property type="project" value="UniProtKB-KW"/>
</dbReference>
<dbReference type="InterPro" id="IPR036093">
    <property type="entry name" value="NAC_dom_sf"/>
</dbReference>
<keyword evidence="7" id="KW-1185">Reference proteome</keyword>
<dbReference type="InterPro" id="IPR003441">
    <property type="entry name" value="NAC-dom"/>
</dbReference>
<keyword evidence="4" id="KW-0539">Nucleus</keyword>
<accession>A0A2G2ZB10</accession>
<proteinExistence type="predicted"/>
<evidence type="ECO:0000256" key="3">
    <source>
        <dbReference type="ARBA" id="ARBA00023163"/>
    </source>
</evidence>
<reference evidence="6 7" key="2">
    <citation type="journal article" date="2017" name="Genome Biol.">
        <title>New reference genome sequences of hot pepper reveal the massive evolution of plant disease-resistance genes by retroduplication.</title>
        <authorList>
            <person name="Kim S."/>
            <person name="Park J."/>
            <person name="Yeom S.I."/>
            <person name="Kim Y.M."/>
            <person name="Seo E."/>
            <person name="Kim K.T."/>
            <person name="Kim M.S."/>
            <person name="Lee J.M."/>
            <person name="Cheong K."/>
            <person name="Shin H.S."/>
            <person name="Kim S.B."/>
            <person name="Han K."/>
            <person name="Lee J."/>
            <person name="Park M."/>
            <person name="Lee H.A."/>
            <person name="Lee H.Y."/>
            <person name="Lee Y."/>
            <person name="Oh S."/>
            <person name="Lee J.H."/>
            <person name="Choi E."/>
            <person name="Choi E."/>
            <person name="Lee S.E."/>
            <person name="Jeon J."/>
            <person name="Kim H."/>
            <person name="Choi G."/>
            <person name="Song H."/>
            <person name="Lee J."/>
            <person name="Lee S.C."/>
            <person name="Kwon J.K."/>
            <person name="Lee H.Y."/>
            <person name="Koo N."/>
            <person name="Hong Y."/>
            <person name="Kim R.W."/>
            <person name="Kang W.H."/>
            <person name="Huh J.H."/>
            <person name="Kang B.C."/>
            <person name="Yang T.J."/>
            <person name="Lee Y.H."/>
            <person name="Bennetzen J.L."/>
            <person name="Choi D."/>
        </authorList>
    </citation>
    <scope>NUCLEOTIDE SEQUENCE [LARGE SCALE GENOMIC DNA]</scope>
    <source>
        <strain evidence="7">cv. CM334</strain>
    </source>
</reference>
<evidence type="ECO:0000259" key="5">
    <source>
        <dbReference type="PROSITE" id="PS51005"/>
    </source>
</evidence>
<protein>
    <recommendedName>
        <fullName evidence="5">NAC domain-containing protein</fullName>
    </recommendedName>
</protein>
<keyword evidence="1" id="KW-0805">Transcription regulation</keyword>
<keyword evidence="3" id="KW-0804">Transcription</keyword>
<comment type="caution">
    <text evidence="6">The sequence shown here is derived from an EMBL/GenBank/DDBJ whole genome shotgun (WGS) entry which is preliminary data.</text>
</comment>
<evidence type="ECO:0000313" key="6">
    <source>
        <dbReference type="EMBL" id="PHT79188.1"/>
    </source>
</evidence>
<dbReference type="Gene3D" id="2.170.150.80">
    <property type="entry name" value="NAC domain"/>
    <property type="match status" value="1"/>
</dbReference>
<dbReference type="Proteomes" id="UP000222542">
    <property type="component" value="Unassembled WGS sequence"/>
</dbReference>
<dbReference type="PANTHER" id="PTHR46238:SF8">
    <property type="entry name" value="ENDONUCLEASE_EXONUCLEASE_PHOSPHATASE DOMAIN-CONTAINING PROTEIN"/>
    <property type="match status" value="1"/>
</dbReference>
<gene>
    <name evidence="6" type="ORF">T459_17240</name>
</gene>
<sequence>MHLFFSESFTSLSLILHYSTLISKEPLHDDGFITKRDVYKQEPWETYSYGCHCGGKDNGYRYLLHRPLHKKKGRRICRTVGEKIGNWKWKVDGMISYDNLSGRKKRLFYEVSKLYPDDRSNDKWIMEEYTISDTPLTKVNKSEFRDYAICAIKKKSKKESSFVEEEEEEERVDTEVTSGVNFVEPSMDEAFECNILHSDSTDEINELQEPMPKSYKVQLRRLKKVRVASVEDKMRKVRLRWFGHEMRRGTDALVRRCERLALDGFRQGKGRPKKYWRKVIRRDMEQLQLTEDMTQDRKIWRTRIRIEG</sequence>
<organism evidence="6 7">
    <name type="scientific">Capsicum annuum</name>
    <name type="common">Capsicum pepper</name>
    <dbReference type="NCBI Taxonomy" id="4072"/>
    <lineage>
        <taxon>Eukaryota</taxon>
        <taxon>Viridiplantae</taxon>
        <taxon>Streptophyta</taxon>
        <taxon>Embryophyta</taxon>
        <taxon>Tracheophyta</taxon>
        <taxon>Spermatophyta</taxon>
        <taxon>Magnoliopsida</taxon>
        <taxon>eudicotyledons</taxon>
        <taxon>Gunneridae</taxon>
        <taxon>Pentapetalae</taxon>
        <taxon>asterids</taxon>
        <taxon>lamiids</taxon>
        <taxon>Solanales</taxon>
        <taxon>Solanaceae</taxon>
        <taxon>Solanoideae</taxon>
        <taxon>Capsiceae</taxon>
        <taxon>Capsicum</taxon>
    </lineage>
</organism>
<evidence type="ECO:0000256" key="2">
    <source>
        <dbReference type="ARBA" id="ARBA00023125"/>
    </source>
</evidence>
<dbReference type="AlphaFoldDB" id="A0A2G2ZB10"/>
<dbReference type="PANTHER" id="PTHR46238">
    <property type="entry name" value="REVERSE TRANSCRIPTASE DOMAIN-CONTAINING PROTEIN"/>
    <property type="match status" value="1"/>
</dbReference>
<evidence type="ECO:0000256" key="1">
    <source>
        <dbReference type="ARBA" id="ARBA00023015"/>
    </source>
</evidence>
<dbReference type="Pfam" id="PF02365">
    <property type="entry name" value="NAM"/>
    <property type="match status" value="1"/>
</dbReference>
<dbReference type="PROSITE" id="PS51005">
    <property type="entry name" value="NAC"/>
    <property type="match status" value="1"/>
</dbReference>
<feature type="domain" description="NAC" evidence="5">
    <location>
        <begin position="1"/>
        <end position="155"/>
    </location>
</feature>
<keyword evidence="2" id="KW-0238">DNA-binding</keyword>
<evidence type="ECO:0000256" key="4">
    <source>
        <dbReference type="ARBA" id="ARBA00023242"/>
    </source>
</evidence>
<dbReference type="GO" id="GO:0006355">
    <property type="term" value="P:regulation of DNA-templated transcription"/>
    <property type="evidence" value="ECO:0007669"/>
    <property type="project" value="InterPro"/>
</dbReference>
<evidence type="ECO:0000313" key="7">
    <source>
        <dbReference type="Proteomes" id="UP000222542"/>
    </source>
</evidence>
<reference evidence="6 7" key="1">
    <citation type="journal article" date="2014" name="Nat. Genet.">
        <title>Genome sequence of the hot pepper provides insights into the evolution of pungency in Capsicum species.</title>
        <authorList>
            <person name="Kim S."/>
            <person name="Park M."/>
            <person name="Yeom S.I."/>
            <person name="Kim Y.M."/>
            <person name="Lee J.M."/>
            <person name="Lee H.A."/>
            <person name="Seo E."/>
            <person name="Choi J."/>
            <person name="Cheong K."/>
            <person name="Kim K.T."/>
            <person name="Jung K."/>
            <person name="Lee G.W."/>
            <person name="Oh S.K."/>
            <person name="Bae C."/>
            <person name="Kim S.B."/>
            <person name="Lee H.Y."/>
            <person name="Kim S.Y."/>
            <person name="Kim M.S."/>
            <person name="Kang B.C."/>
            <person name="Jo Y.D."/>
            <person name="Yang H.B."/>
            <person name="Jeong H.J."/>
            <person name="Kang W.H."/>
            <person name="Kwon J.K."/>
            <person name="Shin C."/>
            <person name="Lim J.Y."/>
            <person name="Park J.H."/>
            <person name="Huh J.H."/>
            <person name="Kim J.S."/>
            <person name="Kim B.D."/>
            <person name="Cohen O."/>
            <person name="Paran I."/>
            <person name="Suh M.C."/>
            <person name="Lee S.B."/>
            <person name="Kim Y.K."/>
            <person name="Shin Y."/>
            <person name="Noh S.J."/>
            <person name="Park J."/>
            <person name="Seo Y.S."/>
            <person name="Kwon S.Y."/>
            <person name="Kim H.A."/>
            <person name="Park J.M."/>
            <person name="Kim H.J."/>
            <person name="Choi S.B."/>
            <person name="Bosland P.W."/>
            <person name="Reeves G."/>
            <person name="Jo S.H."/>
            <person name="Lee B.W."/>
            <person name="Cho H.T."/>
            <person name="Choi H.S."/>
            <person name="Lee M.S."/>
            <person name="Yu Y."/>
            <person name="Do Choi Y."/>
            <person name="Park B.S."/>
            <person name="van Deynze A."/>
            <person name="Ashrafi H."/>
            <person name="Hill T."/>
            <person name="Kim W.T."/>
            <person name="Pai H.S."/>
            <person name="Ahn H.K."/>
            <person name="Yeam I."/>
            <person name="Giovannoni J.J."/>
            <person name="Rose J.K."/>
            <person name="Sorensen I."/>
            <person name="Lee S.J."/>
            <person name="Kim R.W."/>
            <person name="Choi I.Y."/>
            <person name="Choi B.S."/>
            <person name="Lim J.S."/>
            <person name="Lee Y.H."/>
            <person name="Choi D."/>
        </authorList>
    </citation>
    <scope>NUCLEOTIDE SEQUENCE [LARGE SCALE GENOMIC DNA]</scope>
    <source>
        <strain evidence="7">cv. CM334</strain>
    </source>
</reference>
<dbReference type="Gramene" id="PHT79188">
    <property type="protein sequence ID" value="PHT79188"/>
    <property type="gene ID" value="T459_17240"/>
</dbReference>
<dbReference type="SUPFAM" id="SSF101941">
    <property type="entry name" value="NAC domain"/>
    <property type="match status" value="1"/>
</dbReference>
<name>A0A2G2ZB10_CAPAN</name>
<dbReference type="EMBL" id="AYRZ02000006">
    <property type="protein sequence ID" value="PHT79188.1"/>
    <property type="molecule type" value="Genomic_DNA"/>
</dbReference>